<organism evidence="2">
    <name type="scientific">Rheinheimera sp. BAL341</name>
    <dbReference type="NCBI Taxonomy" id="1708203"/>
    <lineage>
        <taxon>Bacteria</taxon>
        <taxon>Pseudomonadati</taxon>
        <taxon>Pseudomonadota</taxon>
        <taxon>Gammaproteobacteria</taxon>
        <taxon>Chromatiales</taxon>
        <taxon>Chromatiaceae</taxon>
        <taxon>Rheinheimera</taxon>
    </lineage>
</organism>
<feature type="signal peptide" evidence="1">
    <location>
        <begin position="1"/>
        <end position="20"/>
    </location>
</feature>
<feature type="chain" id="PRO_5019814620" description="DUF2141 domain-containing protein" evidence="1">
    <location>
        <begin position="21"/>
        <end position="137"/>
    </location>
</feature>
<evidence type="ECO:0000256" key="1">
    <source>
        <dbReference type="SAM" id="SignalP"/>
    </source>
</evidence>
<evidence type="ECO:0008006" key="3">
    <source>
        <dbReference type="Google" id="ProtNLM"/>
    </source>
</evidence>
<keyword evidence="1" id="KW-0732">Signal</keyword>
<sequence>MRSVIGLVVSLIFVPFAAMSADLAVQVNGIKSDKGRIGCSLHLSGDTFPMGEAALQQWQPAQKGTVSCVFSNVSPGMYAIAVSHDLNENGMTDTNFLGIPKEDWGVSNNVRPTMRAPTFDEAKFQFPNANSIEINID</sequence>
<dbReference type="AlphaFoldDB" id="A0A486XU94"/>
<name>A0A486XU94_9GAMM</name>
<reference evidence="2" key="1">
    <citation type="submission" date="2019-04" db="EMBL/GenBank/DDBJ databases">
        <authorList>
            <person name="Brambilla D."/>
        </authorList>
    </citation>
    <scope>NUCLEOTIDE SEQUENCE</scope>
    <source>
        <strain evidence="2">BAL1</strain>
    </source>
</reference>
<accession>A0A486XU94</accession>
<dbReference type="Pfam" id="PF09912">
    <property type="entry name" value="DUF2141"/>
    <property type="match status" value="1"/>
</dbReference>
<proteinExistence type="predicted"/>
<gene>
    <name evidence="2" type="ORF">BAL341_3256</name>
</gene>
<evidence type="ECO:0000313" key="2">
    <source>
        <dbReference type="EMBL" id="VHO06220.1"/>
    </source>
</evidence>
<dbReference type="EMBL" id="CAAJGR010000025">
    <property type="protein sequence ID" value="VHO06220.1"/>
    <property type="molecule type" value="Genomic_DNA"/>
</dbReference>
<dbReference type="InterPro" id="IPR018673">
    <property type="entry name" value="DUF2141"/>
</dbReference>
<protein>
    <recommendedName>
        <fullName evidence="3">DUF2141 domain-containing protein</fullName>
    </recommendedName>
</protein>